<dbReference type="CDD" id="cd07025">
    <property type="entry name" value="Peptidase_S66"/>
    <property type="match status" value="1"/>
</dbReference>
<dbReference type="SUPFAM" id="SSF141986">
    <property type="entry name" value="LD-carboxypeptidase A C-terminal domain-like"/>
    <property type="match status" value="1"/>
</dbReference>
<comment type="caution">
    <text evidence="10">The sequence shown here is derived from an EMBL/GenBank/DDBJ whole genome shotgun (WGS) entry which is preliminary data.</text>
</comment>
<dbReference type="PANTHER" id="PTHR30237:SF2">
    <property type="entry name" value="MUREIN TETRAPEPTIDE CARBOXYPEPTIDASE"/>
    <property type="match status" value="1"/>
</dbReference>
<evidence type="ECO:0000259" key="8">
    <source>
        <dbReference type="Pfam" id="PF02016"/>
    </source>
</evidence>
<dbReference type="RefSeq" id="WP_160728299.1">
    <property type="nucleotide sequence ID" value="NZ_WTYC01000005.1"/>
</dbReference>
<dbReference type="EMBL" id="WTYC01000005">
    <property type="protein sequence ID" value="MXO48754.1"/>
    <property type="molecule type" value="Genomic_DNA"/>
</dbReference>
<dbReference type="InterPro" id="IPR029062">
    <property type="entry name" value="Class_I_gatase-like"/>
</dbReference>
<evidence type="ECO:0000313" key="11">
    <source>
        <dbReference type="Proteomes" id="UP000448199"/>
    </source>
</evidence>
<keyword evidence="5" id="KW-0720">Serine protease</keyword>
<proteinExistence type="inferred from homology"/>
<dbReference type="Pfam" id="PF02016">
    <property type="entry name" value="Peptidase_S66"/>
    <property type="match status" value="1"/>
</dbReference>
<dbReference type="InterPro" id="IPR027478">
    <property type="entry name" value="LdcA_N"/>
</dbReference>
<dbReference type="InterPro" id="IPR003507">
    <property type="entry name" value="S66_fam"/>
</dbReference>
<gene>
    <name evidence="10" type="ORF">GRI69_10855</name>
</gene>
<keyword evidence="2 10" id="KW-0121">Carboxypeptidase</keyword>
<evidence type="ECO:0000256" key="5">
    <source>
        <dbReference type="ARBA" id="ARBA00022825"/>
    </source>
</evidence>
<evidence type="ECO:0000313" key="10">
    <source>
        <dbReference type="EMBL" id="MXO48754.1"/>
    </source>
</evidence>
<feature type="domain" description="LD-carboxypeptidase C-terminal" evidence="9">
    <location>
        <begin position="209"/>
        <end position="326"/>
    </location>
</feature>
<dbReference type="PIRSF" id="PIRSF028757">
    <property type="entry name" value="LD-carboxypeptidase"/>
    <property type="match status" value="1"/>
</dbReference>
<keyword evidence="7" id="KW-0732">Signal</keyword>
<dbReference type="Gene3D" id="3.40.50.10740">
    <property type="entry name" value="Class I glutamine amidotransferase-like"/>
    <property type="match status" value="1"/>
</dbReference>
<feature type="active site" description="Charge relay system" evidence="6">
    <location>
        <position position="240"/>
    </location>
</feature>
<dbReference type="SUPFAM" id="SSF52317">
    <property type="entry name" value="Class I glutamine amidotransferase-like"/>
    <property type="match status" value="1"/>
</dbReference>
<protein>
    <submittedName>
        <fullName evidence="10">LD-carboxypeptidase</fullName>
    </submittedName>
</protein>
<feature type="domain" description="LD-carboxypeptidase N-terminal" evidence="8">
    <location>
        <begin position="45"/>
        <end position="161"/>
    </location>
</feature>
<name>A0A844XTI8_9SPHN</name>
<evidence type="ECO:0000256" key="3">
    <source>
        <dbReference type="ARBA" id="ARBA00022670"/>
    </source>
</evidence>
<accession>A0A844XTI8</accession>
<feature type="chain" id="PRO_5032867929" evidence="7">
    <location>
        <begin position="27"/>
        <end position="341"/>
    </location>
</feature>
<dbReference type="AlphaFoldDB" id="A0A844XTI8"/>
<evidence type="ECO:0000256" key="6">
    <source>
        <dbReference type="PIRSR" id="PIRSR028757-1"/>
    </source>
</evidence>
<dbReference type="InterPro" id="IPR040921">
    <property type="entry name" value="Peptidase_S66C"/>
</dbReference>
<comment type="similarity">
    <text evidence="1">Belongs to the peptidase S66 family.</text>
</comment>
<keyword evidence="4" id="KW-0378">Hydrolase</keyword>
<dbReference type="InterPro" id="IPR027461">
    <property type="entry name" value="Carboxypeptidase_A_C_sf"/>
</dbReference>
<sequence>MIDRRAALGGLAAMSLAAGAPSLAHAAAPPKLHRQPRRIALGDTVGLVAPASAVSDEEIAFAQHNIRGMGLVPKLGANVMASDGYLAGTDSQRARDLEAMFADESVSAIFAIRGGWGGARLLQMLDWDLIRDNPKLVIGYSDVTSLHLAIAANAGFPTLHAPNAGSPWPKASWESLWRLAFTGETPVLSTEIELAQGPQGRTIRSGKARGRLLGGNLTVLSTMMGSAYVPDFGGAILFLEDVNEEEYRIDRMLQQLSLAGVLGQLSGVVFGRCRSCANSDPDYAGQTLDDLLTAYLEPLGIPAFAGANIGHHRGQLSLPHGGMVEVDADARTIALLEPIVR</sequence>
<dbReference type="OrthoDB" id="9807329at2"/>
<reference evidence="10 11" key="1">
    <citation type="submission" date="2019-12" db="EMBL/GenBank/DDBJ databases">
        <title>Genomic-based taxomic classification of the family Erythrobacteraceae.</title>
        <authorList>
            <person name="Xu L."/>
        </authorList>
    </citation>
    <scope>NUCLEOTIDE SEQUENCE [LARGE SCALE GENOMIC DNA]</scope>
    <source>
        <strain evidence="10 11">DSM 17792</strain>
    </source>
</reference>
<evidence type="ECO:0000256" key="2">
    <source>
        <dbReference type="ARBA" id="ARBA00022645"/>
    </source>
</evidence>
<keyword evidence="3" id="KW-0645">Protease</keyword>
<evidence type="ECO:0000256" key="4">
    <source>
        <dbReference type="ARBA" id="ARBA00022801"/>
    </source>
</evidence>
<evidence type="ECO:0000256" key="1">
    <source>
        <dbReference type="ARBA" id="ARBA00010233"/>
    </source>
</evidence>
<organism evidence="10 11">
    <name type="scientific">Qipengyuania vulgaris</name>
    <dbReference type="NCBI Taxonomy" id="291985"/>
    <lineage>
        <taxon>Bacteria</taxon>
        <taxon>Pseudomonadati</taxon>
        <taxon>Pseudomonadota</taxon>
        <taxon>Alphaproteobacteria</taxon>
        <taxon>Sphingomonadales</taxon>
        <taxon>Erythrobacteraceae</taxon>
        <taxon>Qipengyuania</taxon>
    </lineage>
</organism>
<feature type="active site" description="Charge relay system" evidence="6">
    <location>
        <position position="311"/>
    </location>
</feature>
<dbReference type="GO" id="GO:0006508">
    <property type="term" value="P:proteolysis"/>
    <property type="evidence" value="ECO:0007669"/>
    <property type="project" value="UniProtKB-KW"/>
</dbReference>
<evidence type="ECO:0000256" key="7">
    <source>
        <dbReference type="SAM" id="SignalP"/>
    </source>
</evidence>
<evidence type="ECO:0000259" key="9">
    <source>
        <dbReference type="Pfam" id="PF17676"/>
    </source>
</evidence>
<dbReference type="Gene3D" id="3.50.30.60">
    <property type="entry name" value="LD-carboxypeptidase A C-terminal domain-like"/>
    <property type="match status" value="1"/>
</dbReference>
<dbReference type="InterPro" id="IPR006311">
    <property type="entry name" value="TAT_signal"/>
</dbReference>
<dbReference type="PANTHER" id="PTHR30237">
    <property type="entry name" value="MURAMOYLTETRAPEPTIDE CARBOXYPEPTIDASE"/>
    <property type="match status" value="1"/>
</dbReference>
<keyword evidence="11" id="KW-1185">Reference proteome</keyword>
<dbReference type="PROSITE" id="PS51318">
    <property type="entry name" value="TAT"/>
    <property type="match status" value="1"/>
</dbReference>
<feature type="active site" description="Nucleophile" evidence="6">
    <location>
        <position position="141"/>
    </location>
</feature>
<dbReference type="GO" id="GO:0004180">
    <property type="term" value="F:carboxypeptidase activity"/>
    <property type="evidence" value="ECO:0007669"/>
    <property type="project" value="UniProtKB-KW"/>
</dbReference>
<dbReference type="Pfam" id="PF17676">
    <property type="entry name" value="Peptidase_S66C"/>
    <property type="match status" value="1"/>
</dbReference>
<feature type="signal peptide" evidence="7">
    <location>
        <begin position="1"/>
        <end position="26"/>
    </location>
</feature>
<dbReference type="Proteomes" id="UP000448199">
    <property type="component" value="Unassembled WGS sequence"/>
</dbReference>
<dbReference type="InterPro" id="IPR040449">
    <property type="entry name" value="Peptidase_S66_N"/>
</dbReference>
<dbReference type="GO" id="GO:0008236">
    <property type="term" value="F:serine-type peptidase activity"/>
    <property type="evidence" value="ECO:0007669"/>
    <property type="project" value="UniProtKB-KW"/>
</dbReference>